<evidence type="ECO:0000313" key="3">
    <source>
        <dbReference type="Proteomes" id="UP000316213"/>
    </source>
</evidence>
<dbReference type="SUPFAM" id="SSF51294">
    <property type="entry name" value="Hedgehog/intein (Hint) domain"/>
    <property type="match status" value="1"/>
</dbReference>
<organism evidence="2 3">
    <name type="scientific">Neorhodopirellula pilleata</name>
    <dbReference type="NCBI Taxonomy" id="2714738"/>
    <lineage>
        <taxon>Bacteria</taxon>
        <taxon>Pseudomonadati</taxon>
        <taxon>Planctomycetota</taxon>
        <taxon>Planctomycetia</taxon>
        <taxon>Pirellulales</taxon>
        <taxon>Pirellulaceae</taxon>
        <taxon>Neorhodopirellula</taxon>
    </lineage>
</organism>
<name>A0A5C6A791_9BACT</name>
<keyword evidence="1" id="KW-0472">Membrane</keyword>
<proteinExistence type="predicted"/>
<keyword evidence="1" id="KW-1133">Transmembrane helix</keyword>
<dbReference type="CDD" id="cd00081">
    <property type="entry name" value="Hint"/>
    <property type="match status" value="1"/>
</dbReference>
<dbReference type="AlphaFoldDB" id="A0A5C6A791"/>
<comment type="caution">
    <text evidence="2">The sequence shown here is derived from an EMBL/GenBank/DDBJ whole genome shotgun (WGS) entry which is preliminary data.</text>
</comment>
<evidence type="ECO:0000256" key="1">
    <source>
        <dbReference type="SAM" id="Phobius"/>
    </source>
</evidence>
<accession>A0A5C6A791</accession>
<keyword evidence="3" id="KW-1185">Reference proteome</keyword>
<keyword evidence="1" id="KW-0812">Transmembrane</keyword>
<sequence length="435" mass="47041">MVHFARRVMAVPSADDSPVLTGSICAPTVGHGIQNPTQAADDWFAQLGRSDSREIEDNQQPVSSIDANVSLEPQAECHAATSHSVCVPTDSPDHWNETQQSVAKTPRSARFMPALIALMLCIAFGAWGWWSQTPSADALVTTEVRQVEASSPAGLQPKRIEQIEVGDHVWARDPVTGELALRRVEAVFHRSSDHLRHLTFTGADGGAQALSTTDEHPFFVVDPSGSTPGIEVTAGELAIGDEVLQLDGTASVVTETRHEVVPGGVPVYNFRVAGFHTYHVSASPRGPPLWVHNAGCEGDPEVFNITPSATKAEVFYRAMSKREYDSLVENGGLTLKQGGVNRELFVTQDLSYAQRLAHKHPSKYEVIVRFNAESGTVAKLRAHGASNNVPGFAALSNGSKNVVHVKLERGVENYGLREETLSIFNNSNLIFGVVE</sequence>
<reference evidence="2 3" key="1">
    <citation type="submission" date="2019-02" db="EMBL/GenBank/DDBJ databases">
        <title>Deep-cultivation of Planctomycetes and their phenomic and genomic characterization uncovers novel biology.</title>
        <authorList>
            <person name="Wiegand S."/>
            <person name="Jogler M."/>
            <person name="Boedeker C."/>
            <person name="Pinto D."/>
            <person name="Vollmers J."/>
            <person name="Rivas-Marin E."/>
            <person name="Kohn T."/>
            <person name="Peeters S.H."/>
            <person name="Heuer A."/>
            <person name="Rast P."/>
            <person name="Oberbeckmann S."/>
            <person name="Bunk B."/>
            <person name="Jeske O."/>
            <person name="Meyerdierks A."/>
            <person name="Storesund J.E."/>
            <person name="Kallscheuer N."/>
            <person name="Luecker S."/>
            <person name="Lage O.M."/>
            <person name="Pohl T."/>
            <person name="Merkel B.J."/>
            <person name="Hornburger P."/>
            <person name="Mueller R.-W."/>
            <person name="Bruemmer F."/>
            <person name="Labrenz M."/>
            <person name="Spormann A.M."/>
            <person name="Op Den Camp H."/>
            <person name="Overmann J."/>
            <person name="Amann R."/>
            <person name="Jetten M.S.M."/>
            <person name="Mascher T."/>
            <person name="Medema M.H."/>
            <person name="Devos D.P."/>
            <person name="Kaster A.-K."/>
            <person name="Ovreas L."/>
            <person name="Rohde M."/>
            <person name="Galperin M.Y."/>
            <person name="Jogler C."/>
        </authorList>
    </citation>
    <scope>NUCLEOTIDE SEQUENCE [LARGE SCALE GENOMIC DNA]</scope>
    <source>
        <strain evidence="2 3">Pla100</strain>
    </source>
</reference>
<feature type="transmembrane region" description="Helical" evidence="1">
    <location>
        <begin position="111"/>
        <end position="130"/>
    </location>
</feature>
<gene>
    <name evidence="2" type="ORF">Pla100_35300</name>
</gene>
<evidence type="ECO:0008006" key="4">
    <source>
        <dbReference type="Google" id="ProtNLM"/>
    </source>
</evidence>
<dbReference type="Gene3D" id="2.170.16.10">
    <property type="entry name" value="Hedgehog/Intein (Hint) domain"/>
    <property type="match status" value="1"/>
</dbReference>
<dbReference type="Pfam" id="PF07591">
    <property type="entry name" value="PT-HINT"/>
    <property type="match status" value="1"/>
</dbReference>
<dbReference type="InterPro" id="IPR036844">
    <property type="entry name" value="Hint_dom_sf"/>
</dbReference>
<evidence type="ECO:0000313" key="2">
    <source>
        <dbReference type="EMBL" id="TWT94951.1"/>
    </source>
</evidence>
<dbReference type="Proteomes" id="UP000316213">
    <property type="component" value="Unassembled WGS sequence"/>
</dbReference>
<dbReference type="EMBL" id="SJPM01000007">
    <property type="protein sequence ID" value="TWT94951.1"/>
    <property type="molecule type" value="Genomic_DNA"/>
</dbReference>
<protein>
    <recommendedName>
        <fullName evidence="4">Intein C-terminal splicing domain-containing protein</fullName>
    </recommendedName>
</protein>